<evidence type="ECO:0000313" key="2">
    <source>
        <dbReference type="Proteomes" id="UP001060085"/>
    </source>
</evidence>
<proteinExistence type="predicted"/>
<comment type="caution">
    <text evidence="1">The sequence shown here is derived from an EMBL/GenBank/DDBJ whole genome shotgun (WGS) entry which is preliminary data.</text>
</comment>
<dbReference type="EMBL" id="CM044704">
    <property type="protein sequence ID" value="KAI5666154.1"/>
    <property type="molecule type" value="Genomic_DNA"/>
</dbReference>
<sequence length="113" mass="12482">MRNNVNIVKEEPETNPESSAPSCSTPVLPSIHETPDPILDGSDEEEEHPEAQAQALRNYQLARDRVRRVPEDHPWGLPVTLVTIEADSEGAIFDLPVAYSRLLDAVLLLLGDC</sequence>
<evidence type="ECO:0000313" key="1">
    <source>
        <dbReference type="EMBL" id="KAI5666154.1"/>
    </source>
</evidence>
<organism evidence="1 2">
    <name type="scientific">Catharanthus roseus</name>
    <name type="common">Madagascar periwinkle</name>
    <name type="synonym">Vinca rosea</name>
    <dbReference type="NCBI Taxonomy" id="4058"/>
    <lineage>
        <taxon>Eukaryota</taxon>
        <taxon>Viridiplantae</taxon>
        <taxon>Streptophyta</taxon>
        <taxon>Embryophyta</taxon>
        <taxon>Tracheophyta</taxon>
        <taxon>Spermatophyta</taxon>
        <taxon>Magnoliopsida</taxon>
        <taxon>eudicotyledons</taxon>
        <taxon>Gunneridae</taxon>
        <taxon>Pentapetalae</taxon>
        <taxon>asterids</taxon>
        <taxon>lamiids</taxon>
        <taxon>Gentianales</taxon>
        <taxon>Apocynaceae</taxon>
        <taxon>Rauvolfioideae</taxon>
        <taxon>Vinceae</taxon>
        <taxon>Catharanthinae</taxon>
        <taxon>Catharanthus</taxon>
    </lineage>
</organism>
<keyword evidence="2" id="KW-1185">Reference proteome</keyword>
<name>A0ACC0AZZ5_CATRO</name>
<accession>A0ACC0AZZ5</accession>
<gene>
    <name evidence="1" type="ORF">M9H77_16007</name>
</gene>
<reference evidence="2" key="1">
    <citation type="journal article" date="2023" name="Nat. Plants">
        <title>Single-cell RNA sequencing provides a high-resolution roadmap for understanding the multicellular compartmentation of specialized metabolism.</title>
        <authorList>
            <person name="Sun S."/>
            <person name="Shen X."/>
            <person name="Li Y."/>
            <person name="Li Y."/>
            <person name="Wang S."/>
            <person name="Li R."/>
            <person name="Zhang H."/>
            <person name="Shen G."/>
            <person name="Guo B."/>
            <person name="Wei J."/>
            <person name="Xu J."/>
            <person name="St-Pierre B."/>
            <person name="Chen S."/>
            <person name="Sun C."/>
        </authorList>
    </citation>
    <scope>NUCLEOTIDE SEQUENCE [LARGE SCALE GENOMIC DNA]</scope>
</reference>
<dbReference type="Proteomes" id="UP001060085">
    <property type="component" value="Linkage Group LG04"/>
</dbReference>
<protein>
    <submittedName>
        <fullName evidence="1">Uncharacterized protein</fullName>
    </submittedName>
</protein>